<dbReference type="PANTHER" id="PTHR38043">
    <property type="entry name" value="PROTEIN HEMX"/>
    <property type="match status" value="1"/>
</dbReference>
<dbReference type="KEGG" id="nik:F5I99_00980"/>
<dbReference type="Proteomes" id="UP000325606">
    <property type="component" value="Chromosome"/>
</dbReference>
<organism evidence="2 3">
    <name type="scientific">Nitrincola iocasae</name>
    <dbReference type="NCBI Taxonomy" id="2614693"/>
    <lineage>
        <taxon>Bacteria</taxon>
        <taxon>Pseudomonadati</taxon>
        <taxon>Pseudomonadota</taxon>
        <taxon>Gammaproteobacteria</taxon>
        <taxon>Oceanospirillales</taxon>
        <taxon>Oceanospirillaceae</taxon>
        <taxon>Nitrincola</taxon>
    </lineage>
</organism>
<feature type="compositionally biased region" description="Low complexity" evidence="1">
    <location>
        <begin position="36"/>
        <end position="67"/>
    </location>
</feature>
<dbReference type="PANTHER" id="PTHR38043:SF1">
    <property type="entry name" value="PROTEIN HEMX"/>
    <property type="match status" value="1"/>
</dbReference>
<dbReference type="InterPro" id="IPR007470">
    <property type="entry name" value="HemX"/>
</dbReference>
<dbReference type="Pfam" id="PF04375">
    <property type="entry name" value="HemX"/>
    <property type="match status" value="1"/>
</dbReference>
<gene>
    <name evidence="2" type="ORF">F5I99_00980</name>
</gene>
<reference evidence="2 3" key="1">
    <citation type="submission" date="2019-09" db="EMBL/GenBank/DDBJ databases">
        <title>Nitrincola iocasae sp. nov., a bacterium isolated from the sediment collected at a cold seep field in South China Sea.</title>
        <authorList>
            <person name="Zhang H."/>
            <person name="Wang H."/>
            <person name="Li C."/>
        </authorList>
    </citation>
    <scope>NUCLEOTIDE SEQUENCE [LARGE SCALE GENOMIC DNA]</scope>
    <source>
        <strain evidence="2 3">KXZD1103</strain>
    </source>
</reference>
<dbReference type="AlphaFoldDB" id="A0A5J6L9K0"/>
<dbReference type="RefSeq" id="WP_151053249.1">
    <property type="nucleotide sequence ID" value="NZ_CP044222.1"/>
</dbReference>
<feature type="compositionally biased region" description="Low complexity" evidence="1">
    <location>
        <begin position="78"/>
        <end position="93"/>
    </location>
</feature>
<accession>A0A5J6L9K0</accession>
<evidence type="ECO:0000313" key="3">
    <source>
        <dbReference type="Proteomes" id="UP000325606"/>
    </source>
</evidence>
<dbReference type="EMBL" id="CP044222">
    <property type="protein sequence ID" value="QEW05185.1"/>
    <property type="molecule type" value="Genomic_DNA"/>
</dbReference>
<sequence>MTNKSDKPDQNSNPETPVAETEQPDTHTTAAPGDDSTSSATESPTSESLATESLATESSAVESTATESEVRQAKPGLATHSSDTATASKSSSPWPARAALVIALAALGLSGYLFYQNQQLQNKTVSLAAEVETRLASNATEVARTVSSVSEQAAGINQQLGQLKEQTAASQRNVDSLQQRLTQSIRQVQAQQVVSEKDWLLAEAEYLLRLANQRVLMEQSATGALALLRSADEILQQADDAALYPVREALAEDIAALDAVPRLDTEGVFLRLSALNARVSDLRMTPVTDRRQLPDMLEEITPEAVRDTWGAGAKNALSSAMSKLDQLVVIQHRDDPVEPLLSPEQTYYLQQNLHLMLEQAQHALLQRRQGAYSESLEKASRWIADYFEPSDATTQSLLRGLDELKAVEVAPEVPSINASLDALQTHISELRRLKREGGN</sequence>
<feature type="region of interest" description="Disordered" evidence="1">
    <location>
        <begin position="1"/>
        <end position="93"/>
    </location>
</feature>
<evidence type="ECO:0000256" key="1">
    <source>
        <dbReference type="SAM" id="MobiDB-lite"/>
    </source>
</evidence>
<evidence type="ECO:0000313" key="2">
    <source>
        <dbReference type="EMBL" id="QEW05185.1"/>
    </source>
</evidence>
<name>A0A5J6L9K0_9GAMM</name>
<keyword evidence="3" id="KW-1185">Reference proteome</keyword>
<proteinExistence type="predicted"/>
<protein>
    <submittedName>
        <fullName evidence="2">Heme biosynthesis protein</fullName>
    </submittedName>
</protein>